<organism evidence="1">
    <name type="scientific">marine metagenome</name>
    <dbReference type="NCBI Taxonomy" id="408172"/>
    <lineage>
        <taxon>unclassified sequences</taxon>
        <taxon>metagenomes</taxon>
        <taxon>ecological metagenomes</taxon>
    </lineage>
</organism>
<feature type="non-terminal residue" evidence="1">
    <location>
        <position position="177"/>
    </location>
</feature>
<gene>
    <name evidence="1" type="ORF">METZ01_LOCUS495509</name>
</gene>
<evidence type="ECO:0008006" key="2">
    <source>
        <dbReference type="Google" id="ProtNLM"/>
    </source>
</evidence>
<dbReference type="InterPro" id="IPR013211">
    <property type="entry name" value="LVIVD"/>
</dbReference>
<accession>A0A383DEG2</accession>
<name>A0A383DEG2_9ZZZZ</name>
<protein>
    <recommendedName>
        <fullName evidence="2">LVIVD repeat-containing protein</fullName>
    </recommendedName>
</protein>
<proteinExistence type="predicted"/>
<dbReference type="SUPFAM" id="SSF69322">
    <property type="entry name" value="Tricorn protease domain 2"/>
    <property type="match status" value="1"/>
</dbReference>
<evidence type="ECO:0000313" key="1">
    <source>
        <dbReference type="EMBL" id="SVE42655.1"/>
    </source>
</evidence>
<dbReference type="AlphaFoldDB" id="A0A383DEG2"/>
<sequence length="177" mass="19770">MSVVDLTDPRAPVASGFWLHQDGFSNVVHDVFIQDDLAFIRDIASDSGGLVILDLQDPDNPLTLSSLPFAEGLHSAWAVGIYVYCNQEFGGWQRRLSVVDITNPRQPEIVHSFGVRPLPSDTFFGPHNPIVRDGLLYYAYYDGGVRVFDLLDPTRPMEIGYHSYPGFAWSAQPHDYG</sequence>
<reference evidence="1" key="1">
    <citation type="submission" date="2018-05" db="EMBL/GenBank/DDBJ databases">
        <authorList>
            <person name="Lanie J.A."/>
            <person name="Ng W.-L."/>
            <person name="Kazmierczak K.M."/>
            <person name="Andrzejewski T.M."/>
            <person name="Davidsen T.M."/>
            <person name="Wayne K.J."/>
            <person name="Tettelin H."/>
            <person name="Glass J.I."/>
            <person name="Rusch D."/>
            <person name="Podicherti R."/>
            <person name="Tsui H.-C.T."/>
            <person name="Winkler M.E."/>
        </authorList>
    </citation>
    <scope>NUCLEOTIDE SEQUENCE</scope>
</reference>
<dbReference type="EMBL" id="UINC01216494">
    <property type="protein sequence ID" value="SVE42655.1"/>
    <property type="molecule type" value="Genomic_DNA"/>
</dbReference>
<dbReference type="Pfam" id="PF08309">
    <property type="entry name" value="LVIVD"/>
    <property type="match status" value="1"/>
</dbReference>